<gene>
    <name evidence="1" type="ORF">A4A59_028495</name>
</gene>
<name>A0ACD5FDK8_RHILE</name>
<protein>
    <submittedName>
        <fullName evidence="1">AraC family transcriptional regulator</fullName>
    </submittedName>
</protein>
<reference evidence="1" key="1">
    <citation type="submission" date="2024-10" db="EMBL/GenBank/DDBJ databases">
        <title>Strain of Rhizobium-related bacteria isolated fromm roots of Vavilovia formosa.</title>
        <authorList>
            <person name="Kimeklis A."/>
            <person name="Afonin A."/>
        </authorList>
    </citation>
    <scope>NUCLEOTIDE SEQUENCE</scope>
    <source>
        <strain evidence="1">Vaf12</strain>
    </source>
</reference>
<evidence type="ECO:0000313" key="1">
    <source>
        <dbReference type="EMBL" id="XKQ43511.1"/>
    </source>
</evidence>
<organism evidence="1 2">
    <name type="scientific">Rhizobium leguminosarum</name>
    <dbReference type="NCBI Taxonomy" id="384"/>
    <lineage>
        <taxon>Bacteria</taxon>
        <taxon>Pseudomonadati</taxon>
        <taxon>Pseudomonadota</taxon>
        <taxon>Alphaproteobacteria</taxon>
        <taxon>Hyphomicrobiales</taxon>
        <taxon>Rhizobiaceae</taxon>
        <taxon>Rhizobium/Agrobacterium group</taxon>
        <taxon>Rhizobium</taxon>
    </lineage>
</organism>
<keyword evidence="1" id="KW-0614">Plasmid</keyword>
<evidence type="ECO:0000313" key="2">
    <source>
        <dbReference type="Proteomes" id="UP000076193"/>
    </source>
</evidence>
<sequence>MVPAQRRQFRDHLLIERPALPAQGLRDPSEIAAIEKRQSRKAERLKQFGVIPADGGHFSVDDFDIWMAVHPTNFEFTFAEPPEGIALYIALSGVMEVCMRDRQFVLPPGMLLAVPFSNLRLLRINAEHRHIGLAFSQNAIINQLTRLLEVPVMHELDLFAVCDVTSGAGAGLTTLARVLWDRFVADSEAAGSAHSTVRLFQAMMLIMLESFPHRYSVPPMQFTSPAVPKQIKRAIEYMTANIAASPNVVDIARAAGVSVRALQLAFQEFKSTTPSKYLRQMRLEGARKDLLAHPADDMSVSDVARRWGFTHMGRFSAFYREAFGELPSETW</sequence>
<dbReference type="Proteomes" id="UP000076193">
    <property type="component" value="Plasmid unnamed1"/>
</dbReference>
<proteinExistence type="predicted"/>
<geneLocation type="plasmid" evidence="1 2">
    <name>unnamed1</name>
</geneLocation>
<accession>A0ACD5FDK8</accession>
<dbReference type="EMBL" id="CP171845">
    <property type="protein sequence ID" value="XKQ43511.1"/>
    <property type="molecule type" value="Genomic_DNA"/>
</dbReference>